<sequence length="77" mass="8919">MQEWNVPDDVQSVVVLPPKGRKPRGRPSKKRKPSRGEEIVHRKCGRCRGLGHNRQKYWTFMKRVNSPLHSVDSVDSV</sequence>
<feature type="compositionally biased region" description="Basic residues" evidence="1">
    <location>
        <begin position="19"/>
        <end position="33"/>
    </location>
</feature>
<protein>
    <submittedName>
        <fullName evidence="2">Uncharacterized protein</fullName>
    </submittedName>
</protein>
<gene>
    <name evidence="2" type="ORF">Dsin_015799</name>
</gene>
<evidence type="ECO:0000256" key="1">
    <source>
        <dbReference type="SAM" id="MobiDB-lite"/>
    </source>
</evidence>
<organism evidence="2 3">
    <name type="scientific">Dipteronia sinensis</name>
    <dbReference type="NCBI Taxonomy" id="43782"/>
    <lineage>
        <taxon>Eukaryota</taxon>
        <taxon>Viridiplantae</taxon>
        <taxon>Streptophyta</taxon>
        <taxon>Embryophyta</taxon>
        <taxon>Tracheophyta</taxon>
        <taxon>Spermatophyta</taxon>
        <taxon>Magnoliopsida</taxon>
        <taxon>eudicotyledons</taxon>
        <taxon>Gunneridae</taxon>
        <taxon>Pentapetalae</taxon>
        <taxon>rosids</taxon>
        <taxon>malvids</taxon>
        <taxon>Sapindales</taxon>
        <taxon>Sapindaceae</taxon>
        <taxon>Hippocastanoideae</taxon>
        <taxon>Acereae</taxon>
        <taxon>Dipteronia</taxon>
    </lineage>
</organism>
<dbReference type="AlphaFoldDB" id="A0AAE0ACU3"/>
<evidence type="ECO:0000313" key="2">
    <source>
        <dbReference type="EMBL" id="KAK3211093.1"/>
    </source>
</evidence>
<dbReference type="Proteomes" id="UP001281410">
    <property type="component" value="Unassembled WGS sequence"/>
</dbReference>
<accession>A0AAE0ACU3</accession>
<evidence type="ECO:0000313" key="3">
    <source>
        <dbReference type="Proteomes" id="UP001281410"/>
    </source>
</evidence>
<reference evidence="2" key="1">
    <citation type="journal article" date="2023" name="Plant J.">
        <title>Genome sequences and population genomics provide insights into the demographic history, inbreeding, and mutation load of two 'living fossil' tree species of Dipteronia.</title>
        <authorList>
            <person name="Feng Y."/>
            <person name="Comes H.P."/>
            <person name="Chen J."/>
            <person name="Zhu S."/>
            <person name="Lu R."/>
            <person name="Zhang X."/>
            <person name="Li P."/>
            <person name="Qiu J."/>
            <person name="Olsen K.M."/>
            <person name="Qiu Y."/>
        </authorList>
    </citation>
    <scope>NUCLEOTIDE SEQUENCE</scope>
    <source>
        <strain evidence="2">NBL</strain>
    </source>
</reference>
<feature type="region of interest" description="Disordered" evidence="1">
    <location>
        <begin position="1"/>
        <end position="40"/>
    </location>
</feature>
<comment type="caution">
    <text evidence="2">The sequence shown here is derived from an EMBL/GenBank/DDBJ whole genome shotgun (WGS) entry which is preliminary data.</text>
</comment>
<proteinExistence type="predicted"/>
<name>A0AAE0ACU3_9ROSI</name>
<keyword evidence="3" id="KW-1185">Reference proteome</keyword>
<dbReference type="EMBL" id="JANJYJ010000005">
    <property type="protein sequence ID" value="KAK3211093.1"/>
    <property type="molecule type" value="Genomic_DNA"/>
</dbReference>